<evidence type="ECO:0000313" key="1">
    <source>
        <dbReference type="EMBL" id="KAJ9099952.1"/>
    </source>
</evidence>
<evidence type="ECO:0000313" key="2">
    <source>
        <dbReference type="Proteomes" id="UP001227268"/>
    </source>
</evidence>
<keyword evidence="2" id="KW-1185">Reference proteome</keyword>
<dbReference type="Proteomes" id="UP001227268">
    <property type="component" value="Unassembled WGS sequence"/>
</dbReference>
<sequence>MGKAKNNRLYITHTEHAEGLSSGSTGKRLTHNFGFQRLPFDCCALSLQPFQNPVAAITEGTDGTPTRADVFDLVNIVPYIRKYHTNPVTGAPLETTDLIKLNFHRGNVYDMASLQLLAIKTKTMRDLVTEEPFTKKDIITIQDPENLAARDLKNYDYIKSDKKLDDEDQAHNPLKGINVDAAGGAGKVLRMVAEKSKHAALQKLEKEQVPVEEEKPKEGTVVERKRKQTIYNASNFTTGQTAASFTSTALEPTTKNDKALFDEEEFMFDEMSKTKNERDRLRAKGYATIQTNFGNLNVELHGDRGYYDGVTFHRLIPGFMIQGGDPTGTGSGGTSFWGSNFRDETDIRGAYKHDSRGVLSMANRGADTNGSQFFFTFRPTPHLDGKHTVFGKLIDSDTVLSAMESLPSHKGTDRPLEDIKILGITVVQDPFELYQEKLKAKVARADQSEEALARRAEKKAKRDKDRTTWLGTNLGEQDAKRKRSDDEEDTAVGKYLAAKKANPAPSTAIPTGAYNFGGQEKKQKKTGGFGDFSGW</sequence>
<accession>A0ACC2VKZ3</accession>
<dbReference type="EMBL" id="JASBWT010000012">
    <property type="protein sequence ID" value="KAJ9099952.1"/>
    <property type="molecule type" value="Genomic_DNA"/>
</dbReference>
<reference evidence="1" key="1">
    <citation type="submission" date="2023-04" db="EMBL/GenBank/DDBJ databases">
        <title>Draft Genome sequencing of Naganishia species isolated from polar environments using Oxford Nanopore Technology.</title>
        <authorList>
            <person name="Leo P."/>
            <person name="Venkateswaran K."/>
        </authorList>
    </citation>
    <scope>NUCLEOTIDE SEQUENCE</scope>
    <source>
        <strain evidence="1">MNA-CCFEE 5423</strain>
    </source>
</reference>
<organism evidence="1 2">
    <name type="scientific">Naganishia friedmannii</name>
    <dbReference type="NCBI Taxonomy" id="89922"/>
    <lineage>
        <taxon>Eukaryota</taxon>
        <taxon>Fungi</taxon>
        <taxon>Dikarya</taxon>
        <taxon>Basidiomycota</taxon>
        <taxon>Agaricomycotina</taxon>
        <taxon>Tremellomycetes</taxon>
        <taxon>Filobasidiales</taxon>
        <taxon>Filobasidiaceae</taxon>
        <taxon>Naganishia</taxon>
    </lineage>
</organism>
<proteinExistence type="predicted"/>
<comment type="caution">
    <text evidence="1">The sequence shown here is derived from an EMBL/GenBank/DDBJ whole genome shotgun (WGS) entry which is preliminary data.</text>
</comment>
<name>A0ACC2VKZ3_9TREE</name>
<gene>
    <name evidence="1" type="ORF">QFC21_003960</name>
</gene>
<protein>
    <submittedName>
        <fullName evidence="1">Uncharacterized protein</fullName>
    </submittedName>
</protein>